<dbReference type="SUPFAM" id="SSF54373">
    <property type="entry name" value="FAD-linked reductases, C-terminal domain"/>
    <property type="match status" value="1"/>
</dbReference>
<dbReference type="GO" id="GO:0050660">
    <property type="term" value="F:flavin adenine dinucleotide binding"/>
    <property type="evidence" value="ECO:0007669"/>
    <property type="project" value="InterPro"/>
</dbReference>
<feature type="domain" description="Glucose-methanol-choline oxidoreductase N-terminal" evidence="7">
    <location>
        <begin position="623"/>
        <end position="923"/>
    </location>
</feature>
<feature type="compositionally biased region" description="Acidic residues" evidence="5">
    <location>
        <begin position="508"/>
        <end position="566"/>
    </location>
</feature>
<evidence type="ECO:0000256" key="1">
    <source>
        <dbReference type="ARBA" id="ARBA00001974"/>
    </source>
</evidence>
<sequence>MTMGHLLRSLIIIGLAIQLCNGTCYWSKPKQKKISISSCSTSSSSSTTVRTSSKFNVLNSKNKIEDLEKGLKKISTNSEEDSSEYNDDSCEDLDYRDSQSTRKLQTFVHSRALSKKIKKTLRKAAKKVLRKKIIPLIANKVIGSVMTRSTGNDFQKSIQQSTSTTITSSTNTMGINGNIFLSIPQGYVASTMSTTTTRLLTEQEAIRLGLLSGTLISGSQAYSSYQNGAQFSSSGSSASRSINSEMTQVQNNGNGYYLSSNTQNVASSDGLKSINGNSQHFSKYTSVRNNMNNNMHHTNYKQTMGRLSNLKRTYLLQHKINQLKTSKNILDDSEGITNNYRNVKTSGRFNQFTSNNNNKINNRINSYKINQLHKIKSRLIQKGSTKNDSIKSNRLDCNKSDESKSSEDPNEDENNKTNSIGKQIVKDKDDENDETNDKENENDKTEDNDDENDKADNKNDDNEPTEDNDDVNDKAENKDDENDEAENKDDENDKAENKDDENVKEENKDDDNDKTENTEDEDDKAENKDDDNDKPDDKDDDNDEPDDTDSENDDSEEEETSEDEVSVYEYLNTFRKFRFDSGMTSVGIIGEVLSQLDYQRYKLMDDSIYPQDSTRYVINDEEFDFIIVGGGNAGCVLANKLSENIKWKVLLIEAGGDPFPVTQIPSLWDRSLNSVADWQFKIEPDSTTGFGIGGNMKIHKGKCLGGSSTTSAQLYVRGSEQLYNSLVKKGLKNWSYNTTETYFKKVERIRSITKTETNTTIYGKCGLIPVSKFRKTEVSVLEKIVCSGFEHIGCKKESDINEKDIEVGFVSMQGIIKNGRSINTAKAYLSPIFGRENLKVMKYSRVTKIIVNKTEMKATGVEVQTKFGQILTIKAKLEVLLCAGAVGSAQILLASGIGPKKHLSEMEVPVVKDLKVGQNFLITPVFTGFVISYDKSVVCNQTDEEIAFKYLGRYSGPLSRPNGMSFGGFLNTGMSGSSFADIEVHQFYIPKNSYSKLCQLKSMFGFSDNLLTVYAKLNYERAISIFTIALINTKSTSKILLRSKNPLDSPIIVGNMLTEKHDVKSFIEAIKLLSKIEKSDGMKLVNAKLEDIDLDGCAKYTKKTNEHWECLLKYMVSTTSSTAGSCRMGLETDTDAVVDSELNVIGISNLRAVGRSVLPMITSAYSHVPCIMVAERAYGMIESKYN</sequence>
<feature type="compositionally biased region" description="Basic and acidic residues" evidence="5">
    <location>
        <begin position="424"/>
        <end position="445"/>
    </location>
</feature>
<evidence type="ECO:0000313" key="10">
    <source>
        <dbReference type="Proteomes" id="UP001160148"/>
    </source>
</evidence>
<comment type="similarity">
    <text evidence="2">Belongs to the GMC oxidoreductase family.</text>
</comment>
<dbReference type="EMBL" id="CARXXK010000004">
    <property type="protein sequence ID" value="CAI6365791.1"/>
    <property type="molecule type" value="Genomic_DNA"/>
</dbReference>
<evidence type="ECO:0000256" key="2">
    <source>
        <dbReference type="ARBA" id="ARBA00010790"/>
    </source>
</evidence>
<keyword evidence="4" id="KW-0274">FAD</keyword>
<feature type="chain" id="PRO_5043920090" evidence="6">
    <location>
        <begin position="23"/>
        <end position="1186"/>
    </location>
</feature>
<evidence type="ECO:0000259" key="8">
    <source>
        <dbReference type="Pfam" id="PF05199"/>
    </source>
</evidence>
<dbReference type="Gene3D" id="3.50.50.60">
    <property type="entry name" value="FAD/NAD(P)-binding domain"/>
    <property type="match status" value="1"/>
</dbReference>
<protein>
    <submittedName>
        <fullName evidence="9">Uncharacterized protein</fullName>
    </submittedName>
</protein>
<dbReference type="PANTHER" id="PTHR11552">
    <property type="entry name" value="GLUCOSE-METHANOL-CHOLINE GMC OXIDOREDUCTASE"/>
    <property type="match status" value="1"/>
</dbReference>
<evidence type="ECO:0000256" key="3">
    <source>
        <dbReference type="ARBA" id="ARBA00022630"/>
    </source>
</evidence>
<dbReference type="Pfam" id="PF00732">
    <property type="entry name" value="GMC_oxred_N"/>
    <property type="match status" value="1"/>
</dbReference>
<dbReference type="AlphaFoldDB" id="A0AAV0XCC8"/>
<feature type="region of interest" description="Disordered" evidence="5">
    <location>
        <begin position="380"/>
        <end position="566"/>
    </location>
</feature>
<comment type="caution">
    <text evidence="9">The sequence shown here is derived from an EMBL/GenBank/DDBJ whole genome shotgun (WGS) entry which is preliminary data.</text>
</comment>
<reference evidence="9 10" key="1">
    <citation type="submission" date="2023-01" db="EMBL/GenBank/DDBJ databases">
        <authorList>
            <person name="Whitehead M."/>
        </authorList>
    </citation>
    <scope>NUCLEOTIDE SEQUENCE [LARGE SCALE GENOMIC DNA]</scope>
</reference>
<dbReference type="InterPro" id="IPR012132">
    <property type="entry name" value="GMC_OxRdtase"/>
</dbReference>
<keyword evidence="3" id="KW-0285">Flavoprotein</keyword>
<dbReference type="InterPro" id="IPR007867">
    <property type="entry name" value="GMC_OxRtase_C"/>
</dbReference>
<organism evidence="9 10">
    <name type="scientific">Macrosiphum euphorbiae</name>
    <name type="common">potato aphid</name>
    <dbReference type="NCBI Taxonomy" id="13131"/>
    <lineage>
        <taxon>Eukaryota</taxon>
        <taxon>Metazoa</taxon>
        <taxon>Ecdysozoa</taxon>
        <taxon>Arthropoda</taxon>
        <taxon>Hexapoda</taxon>
        <taxon>Insecta</taxon>
        <taxon>Pterygota</taxon>
        <taxon>Neoptera</taxon>
        <taxon>Paraneoptera</taxon>
        <taxon>Hemiptera</taxon>
        <taxon>Sternorrhyncha</taxon>
        <taxon>Aphidomorpha</taxon>
        <taxon>Aphidoidea</taxon>
        <taxon>Aphididae</taxon>
        <taxon>Macrosiphini</taxon>
        <taxon>Macrosiphum</taxon>
    </lineage>
</organism>
<accession>A0AAV0XCC8</accession>
<feature type="compositionally biased region" description="Basic and acidic residues" evidence="5">
    <location>
        <begin position="388"/>
        <end position="407"/>
    </location>
</feature>
<feature type="compositionally biased region" description="Acidic residues" evidence="5">
    <location>
        <begin position="478"/>
        <end position="493"/>
    </location>
</feature>
<proteinExistence type="inferred from homology"/>
<dbReference type="Proteomes" id="UP001160148">
    <property type="component" value="Unassembled WGS sequence"/>
</dbReference>
<keyword evidence="10" id="KW-1185">Reference proteome</keyword>
<evidence type="ECO:0000256" key="5">
    <source>
        <dbReference type="SAM" id="MobiDB-lite"/>
    </source>
</evidence>
<name>A0AAV0XCC8_9HEMI</name>
<feature type="compositionally biased region" description="Basic and acidic residues" evidence="5">
    <location>
        <begin position="494"/>
        <end position="507"/>
    </location>
</feature>
<evidence type="ECO:0000256" key="6">
    <source>
        <dbReference type="SAM" id="SignalP"/>
    </source>
</evidence>
<feature type="domain" description="Glucose-methanol-choline oxidoreductase C-terminal" evidence="8">
    <location>
        <begin position="1034"/>
        <end position="1174"/>
    </location>
</feature>
<dbReference type="InterPro" id="IPR000172">
    <property type="entry name" value="GMC_OxRdtase_N"/>
</dbReference>
<dbReference type="PANTHER" id="PTHR11552:SF147">
    <property type="entry name" value="CHOLINE DEHYDROGENASE, MITOCHONDRIAL"/>
    <property type="match status" value="1"/>
</dbReference>
<dbReference type="SUPFAM" id="SSF51905">
    <property type="entry name" value="FAD/NAD(P)-binding domain"/>
    <property type="match status" value="1"/>
</dbReference>
<gene>
    <name evidence="9" type="ORF">MEUPH1_LOCUS20464</name>
</gene>
<dbReference type="Gene3D" id="3.30.560.10">
    <property type="entry name" value="Glucose Oxidase, domain 3"/>
    <property type="match status" value="1"/>
</dbReference>
<evidence type="ECO:0000256" key="4">
    <source>
        <dbReference type="ARBA" id="ARBA00022827"/>
    </source>
</evidence>
<feature type="signal peptide" evidence="6">
    <location>
        <begin position="1"/>
        <end position="22"/>
    </location>
</feature>
<dbReference type="InterPro" id="IPR036188">
    <property type="entry name" value="FAD/NAD-bd_sf"/>
</dbReference>
<comment type="cofactor">
    <cofactor evidence="1">
        <name>FAD</name>
        <dbReference type="ChEBI" id="CHEBI:57692"/>
    </cofactor>
</comment>
<evidence type="ECO:0000259" key="7">
    <source>
        <dbReference type="Pfam" id="PF00732"/>
    </source>
</evidence>
<keyword evidence="6" id="KW-0732">Signal</keyword>
<dbReference type="GO" id="GO:0016614">
    <property type="term" value="F:oxidoreductase activity, acting on CH-OH group of donors"/>
    <property type="evidence" value="ECO:0007669"/>
    <property type="project" value="InterPro"/>
</dbReference>
<evidence type="ECO:0000313" key="9">
    <source>
        <dbReference type="EMBL" id="CAI6365791.1"/>
    </source>
</evidence>
<dbReference type="Pfam" id="PF05199">
    <property type="entry name" value="GMC_oxred_C"/>
    <property type="match status" value="1"/>
</dbReference>